<keyword evidence="3" id="KW-1185">Reference proteome</keyword>
<evidence type="ECO:0000313" key="2">
    <source>
        <dbReference type="EMBL" id="MFC5511004.1"/>
    </source>
</evidence>
<dbReference type="EMBL" id="JBHSMS010000026">
    <property type="protein sequence ID" value="MFC5511004.1"/>
    <property type="molecule type" value="Genomic_DNA"/>
</dbReference>
<dbReference type="Proteomes" id="UP001596031">
    <property type="component" value="Unassembled WGS sequence"/>
</dbReference>
<comment type="caution">
    <text evidence="2">The sequence shown here is derived from an EMBL/GenBank/DDBJ whole genome shotgun (WGS) entry which is preliminary data.</text>
</comment>
<organism evidence="2 3">
    <name type="scientific">Massilia jejuensis</name>
    <dbReference type="NCBI Taxonomy" id="648894"/>
    <lineage>
        <taxon>Bacteria</taxon>
        <taxon>Pseudomonadati</taxon>
        <taxon>Pseudomonadota</taxon>
        <taxon>Betaproteobacteria</taxon>
        <taxon>Burkholderiales</taxon>
        <taxon>Oxalobacteraceae</taxon>
        <taxon>Telluria group</taxon>
        <taxon>Massilia</taxon>
    </lineage>
</organism>
<accession>A0ABW0PED1</accession>
<evidence type="ECO:0000256" key="1">
    <source>
        <dbReference type="SAM" id="MobiDB-lite"/>
    </source>
</evidence>
<gene>
    <name evidence="2" type="ORF">ACFPOU_07685</name>
</gene>
<feature type="region of interest" description="Disordered" evidence="1">
    <location>
        <begin position="177"/>
        <end position="205"/>
    </location>
</feature>
<dbReference type="RefSeq" id="WP_379719089.1">
    <property type="nucleotide sequence ID" value="NZ_JBHSMS010000026.1"/>
</dbReference>
<name>A0ABW0PED1_9BURK</name>
<sequence length="205" mass="22546">MTDTNQSWHFHAPSRMVLGETESDVICFLAPRQDQAVGQLLASAPMLAAIAHDLRGQLSESLVAWKGEEDSVQEEHAELIAELQAADKRADEVLGAPGAALSADTLRALATALLESAHQIDGRQPYVVNHAHRHGDTMYTLWSATPPSEEQMASLLEEEFEEDRGETLEYHAMQIREMTGVRDIPPVTTPDEEEEEDLGYGPASM</sequence>
<proteinExistence type="predicted"/>
<evidence type="ECO:0000313" key="3">
    <source>
        <dbReference type="Proteomes" id="UP001596031"/>
    </source>
</evidence>
<protein>
    <submittedName>
        <fullName evidence="2">Uncharacterized protein</fullName>
    </submittedName>
</protein>
<reference evidence="3" key="1">
    <citation type="journal article" date="2019" name="Int. J. Syst. Evol. Microbiol.">
        <title>The Global Catalogue of Microorganisms (GCM) 10K type strain sequencing project: providing services to taxonomists for standard genome sequencing and annotation.</title>
        <authorList>
            <consortium name="The Broad Institute Genomics Platform"/>
            <consortium name="The Broad Institute Genome Sequencing Center for Infectious Disease"/>
            <person name="Wu L."/>
            <person name="Ma J."/>
        </authorList>
    </citation>
    <scope>NUCLEOTIDE SEQUENCE [LARGE SCALE GENOMIC DNA]</scope>
    <source>
        <strain evidence="3">CCUG 38813</strain>
    </source>
</reference>